<feature type="transmembrane region" description="Helical" evidence="2">
    <location>
        <begin position="517"/>
        <end position="538"/>
    </location>
</feature>
<dbReference type="Gene3D" id="1.20.1640.10">
    <property type="entry name" value="Multidrug efflux transporter AcrB transmembrane domain"/>
    <property type="match status" value="3"/>
</dbReference>
<dbReference type="GO" id="GO:0042910">
    <property type="term" value="F:xenobiotic transmembrane transporter activity"/>
    <property type="evidence" value="ECO:0007669"/>
    <property type="project" value="TreeGrafter"/>
</dbReference>
<reference evidence="4" key="2">
    <citation type="submission" date="2015-07" db="EMBL/GenBank/DDBJ databases">
        <title>MeaNS - Measles Nucleotide Surveillance Program.</title>
        <authorList>
            <person name="Tran T."/>
            <person name="Druce J."/>
        </authorList>
    </citation>
    <scope>NUCLEOTIDE SEQUENCE</scope>
    <source>
        <strain evidence="4">DSM 9887</strain>
    </source>
</reference>
<sequence length="1081" mass="118520">MNNKTIVSILPSLARVFAVICCLLAIGAALRLDIKPFPDRPVPVYTISLTAPGLSSDKVDETVTRKVEEAVRALGSAATIETSSRTGAGTITVETTEGIGSDYKERLEKKLDEITKQLPVKEYSISQDNLADSRIGYFLVHGADLVTLSDIARYTIYEKLISTPGIARVDVDNSGVLQQVDLVFRPSILLAYGLTPADVVGQLPGDVIGEQLGSVGKNQDRATFQWTSQSEGPQGLGKQLITTDKGYVPLKTLVDIRDLRGSKGDVVNVYHGSPAIGISVYAADVGQMPAIRAEVSRALVELNKNAAGKYTITDAWDDAQPISGAIGQLALLGALAACLSGLFLYLSHRRASVAVLSLLANVLGVGTVLGGMWVSNVPLTFSTLGPLILFSLLYTGAGSSLFHRLQRLTAYTLADNLREAWRLMKPLLLTIVVLGAGWACLMMTDFLEAQDRVALYDAWPVILLGTAALLLVYGFIIPTLAGTWLAGEVVRKTTERSATKAKFFFISRWERLVGQGYLPFGITLVLSLVVVGLFKSFVPVDSFGQTAANKKTVTLQMVQESSIDDAIRAAGVADERLRGMAEVHDLYTEASREQLTFHLQLADKYDWTRSTTDFEKELDKQLRGIPSTDPFALVVSENTKSRLEFTVKGPSLETTRDIANSILGYLQKLRFTDKAGLPIITDQRIGSAQTGTHFDIRPKQDMLARYRVTENEIKRQLESYLDDQTAGTVQWNDRNVAVHVRFPNKWMEHPDQVKNILIRTPEGTVRLSDLVDWSIAKAANVYERKDGLYVFKVSSAVSNPGWIDTMAYTIPLNMQKTIQIPDGYRVLNADELKKLDEELTDKKDWGGRMIVLAGLAAAVLMASLLLHRRIRDGLYALILMPVLSGSVLLGLLITDRPMNVMAFYGMTAALSVLLSQALVHLDELYQAKAEQESIWTGVQTGASRAFASQLSVLGSVAIASLPLVLGWSSGIDAFASFASPLLVGTLFAGFAAIVLIPGMQYAAEVKQATQSEFSFAVLLLRIRVWWENNQVRRQDAAMRKRQLKQLRSEQRSNEERHGTKQQSELAKEDFLPLSATKDANL</sequence>
<evidence type="ECO:0000313" key="3">
    <source>
        <dbReference type="EMBL" id="GED68859.1"/>
    </source>
</evidence>
<dbReference type="Gene3D" id="3.30.70.1320">
    <property type="entry name" value="Multidrug efflux transporter AcrB pore domain like"/>
    <property type="match status" value="1"/>
</dbReference>
<feature type="transmembrane region" description="Helical" evidence="2">
    <location>
        <begin position="845"/>
        <end position="866"/>
    </location>
</feature>
<feature type="transmembrane region" description="Helical" evidence="2">
    <location>
        <begin position="325"/>
        <end position="346"/>
    </location>
</feature>
<comment type="caution">
    <text evidence="4">The sequence shown here is derived from an EMBL/GenBank/DDBJ whole genome shotgun (WGS) entry which is preliminary data.</text>
</comment>
<evidence type="ECO:0000256" key="2">
    <source>
        <dbReference type="SAM" id="Phobius"/>
    </source>
</evidence>
<keyword evidence="2" id="KW-0812">Transmembrane</keyword>
<feature type="transmembrane region" description="Helical" evidence="2">
    <location>
        <begin position="353"/>
        <end position="375"/>
    </location>
</feature>
<dbReference type="InterPro" id="IPR001036">
    <property type="entry name" value="Acrflvin-R"/>
</dbReference>
<feature type="transmembrane region" description="Helical" evidence="2">
    <location>
        <begin position="459"/>
        <end position="486"/>
    </location>
</feature>
<keyword evidence="2" id="KW-0472">Membrane</keyword>
<feature type="transmembrane region" description="Helical" evidence="2">
    <location>
        <begin position="426"/>
        <end position="447"/>
    </location>
</feature>
<dbReference type="Pfam" id="PF00873">
    <property type="entry name" value="ACR_tran"/>
    <property type="match status" value="2"/>
</dbReference>
<gene>
    <name evidence="4" type="ORF">ADS79_28565</name>
    <name evidence="3" type="ORF">BRE01_25610</name>
</gene>
<evidence type="ECO:0000256" key="1">
    <source>
        <dbReference type="SAM" id="MobiDB-lite"/>
    </source>
</evidence>
<dbReference type="AlphaFoldDB" id="A0A0K9YM75"/>
<feature type="region of interest" description="Disordered" evidence="1">
    <location>
        <begin position="1042"/>
        <end position="1081"/>
    </location>
</feature>
<organism evidence="4 5">
    <name type="scientific">Brevibacillus reuszeri</name>
    <dbReference type="NCBI Taxonomy" id="54915"/>
    <lineage>
        <taxon>Bacteria</taxon>
        <taxon>Bacillati</taxon>
        <taxon>Bacillota</taxon>
        <taxon>Bacilli</taxon>
        <taxon>Bacillales</taxon>
        <taxon>Paenibacillaceae</taxon>
        <taxon>Brevibacillus</taxon>
    </lineage>
</organism>
<dbReference type="OrthoDB" id="9758757at2"/>
<dbReference type="SUPFAM" id="SSF82693">
    <property type="entry name" value="Multidrug efflux transporter AcrB pore domain, PN1, PN2, PC1 and PC2 subdomains"/>
    <property type="match status" value="1"/>
</dbReference>
<dbReference type="GO" id="GO:0005886">
    <property type="term" value="C:plasma membrane"/>
    <property type="evidence" value="ECO:0007669"/>
    <property type="project" value="TreeGrafter"/>
</dbReference>
<dbReference type="EMBL" id="BJON01000009">
    <property type="protein sequence ID" value="GED68859.1"/>
    <property type="molecule type" value="Genomic_DNA"/>
</dbReference>
<protein>
    <submittedName>
        <fullName evidence="4">Multidrug transporter</fullName>
    </submittedName>
</protein>
<feature type="transmembrane region" description="Helical" evidence="2">
    <location>
        <begin position="387"/>
        <end position="405"/>
    </location>
</feature>
<evidence type="ECO:0000313" key="4">
    <source>
        <dbReference type="EMBL" id="KNB69799.1"/>
    </source>
</evidence>
<dbReference type="PANTHER" id="PTHR32063:SF24">
    <property type="entry name" value="CATION EFFLUX SYSTEM (ACRB_ACRD_ACRF FAMILY)"/>
    <property type="match status" value="1"/>
</dbReference>
<feature type="transmembrane region" description="Helical" evidence="2">
    <location>
        <begin position="950"/>
        <end position="968"/>
    </location>
</feature>
<dbReference type="Gene3D" id="3.30.70.1430">
    <property type="entry name" value="Multidrug efflux transporter AcrB pore domain"/>
    <property type="match status" value="2"/>
</dbReference>
<evidence type="ECO:0000313" key="6">
    <source>
        <dbReference type="Proteomes" id="UP000319578"/>
    </source>
</evidence>
<dbReference type="SUPFAM" id="SSF82714">
    <property type="entry name" value="Multidrug efflux transporter AcrB TolC docking domain, DN and DC subdomains"/>
    <property type="match status" value="1"/>
</dbReference>
<dbReference type="SUPFAM" id="SSF82866">
    <property type="entry name" value="Multidrug efflux transporter AcrB transmembrane domain"/>
    <property type="match status" value="2"/>
</dbReference>
<feature type="compositionally biased region" description="Basic and acidic residues" evidence="1">
    <location>
        <begin position="1046"/>
        <end position="1058"/>
    </location>
</feature>
<dbReference type="PATRIC" id="fig|54915.3.peg.4921"/>
<dbReference type="InterPro" id="IPR027463">
    <property type="entry name" value="AcrB_DN_DC_subdom"/>
</dbReference>
<dbReference type="RefSeq" id="WP_049741834.1">
    <property type="nucleotide sequence ID" value="NZ_BJON01000009.1"/>
</dbReference>
<reference evidence="3 6" key="3">
    <citation type="submission" date="2019-06" db="EMBL/GenBank/DDBJ databases">
        <title>Whole genome shotgun sequence of Brevibacillus reuszeri NBRC 15719.</title>
        <authorList>
            <person name="Hosoyama A."/>
            <person name="Uohara A."/>
            <person name="Ohji S."/>
            <person name="Ichikawa N."/>
        </authorList>
    </citation>
    <scope>NUCLEOTIDE SEQUENCE [LARGE SCALE GENOMIC DNA]</scope>
    <source>
        <strain evidence="3 6">NBRC 15719</strain>
    </source>
</reference>
<name>A0A0K9YM75_9BACL</name>
<dbReference type="PANTHER" id="PTHR32063">
    <property type="match status" value="1"/>
</dbReference>
<keyword evidence="2" id="KW-1133">Transmembrane helix</keyword>
<dbReference type="STRING" id="54915.ADS79_28565"/>
<reference evidence="5" key="1">
    <citation type="submission" date="2015-07" db="EMBL/GenBank/DDBJ databases">
        <title>Genome sequencing project for genomic taxonomy and phylogenomics of Bacillus-like bacteria.</title>
        <authorList>
            <person name="Liu B."/>
            <person name="Wang J."/>
            <person name="Zhu Y."/>
            <person name="Liu G."/>
            <person name="Chen Q."/>
            <person name="Chen Z."/>
            <person name="Lan J."/>
            <person name="Che J."/>
            <person name="Ge C."/>
            <person name="Shi H."/>
            <person name="Pan Z."/>
            <person name="Liu X."/>
        </authorList>
    </citation>
    <scope>NUCLEOTIDE SEQUENCE [LARGE SCALE GENOMIC DNA]</scope>
    <source>
        <strain evidence="5">DSM 9887</strain>
    </source>
</reference>
<dbReference type="EMBL" id="LGIQ01000011">
    <property type="protein sequence ID" value="KNB69799.1"/>
    <property type="molecule type" value="Genomic_DNA"/>
</dbReference>
<dbReference type="Gene3D" id="3.30.2090.10">
    <property type="entry name" value="Multidrug efflux transporter AcrB TolC docking domain, DN and DC subdomains"/>
    <property type="match status" value="2"/>
</dbReference>
<dbReference type="Proteomes" id="UP000036834">
    <property type="component" value="Unassembled WGS sequence"/>
</dbReference>
<feature type="transmembrane region" description="Helical" evidence="2">
    <location>
        <begin position="974"/>
        <end position="996"/>
    </location>
</feature>
<feature type="transmembrane region" description="Helical" evidence="2">
    <location>
        <begin position="873"/>
        <end position="894"/>
    </location>
</feature>
<dbReference type="Gene3D" id="3.30.70.1440">
    <property type="entry name" value="Multidrug efflux transporter AcrB pore domain"/>
    <property type="match status" value="1"/>
</dbReference>
<dbReference type="Proteomes" id="UP000319578">
    <property type="component" value="Unassembled WGS sequence"/>
</dbReference>
<keyword evidence="6" id="KW-1185">Reference proteome</keyword>
<accession>A0A0K9YM75</accession>
<evidence type="ECO:0000313" key="5">
    <source>
        <dbReference type="Proteomes" id="UP000036834"/>
    </source>
</evidence>
<proteinExistence type="predicted"/>